<dbReference type="GO" id="GO:0019262">
    <property type="term" value="P:N-acetylneuraminate catabolic process"/>
    <property type="evidence" value="ECO:0007669"/>
    <property type="project" value="UniProtKB-UniRule"/>
</dbReference>
<dbReference type="InterPro" id="IPR011060">
    <property type="entry name" value="RibuloseP-bd_barrel"/>
</dbReference>
<dbReference type="GO" id="GO:0006053">
    <property type="term" value="P:N-acetylmannosamine catabolic process"/>
    <property type="evidence" value="ECO:0007669"/>
    <property type="project" value="TreeGrafter"/>
</dbReference>
<sequence length="244" mass="26941">MDKAVVYNRLAGGLIVSCQALKDEPLYSSYIMSRMAYAAKEGGAVGIRANSISDIREIKKTVDLPVIGIIKQKYEGYETVITPTRLEVEALVLEGVEIIALDCTIRPHPSEKNLEDFIYKIRDKFPDQLLMADCSNYAEGMAAARLGMDFIGTTLSGYTDYTRNRQLPDVELIEQLSRDCGKPVIAEGGIKTPDQLASAFKAGAWAAVVGSAITRPREITREFIQGAGCRTQEFKEYKQKGESE</sequence>
<dbReference type="Proteomes" id="UP000237749">
    <property type="component" value="Unassembled WGS sequence"/>
</dbReference>
<evidence type="ECO:0000256" key="7">
    <source>
        <dbReference type="HAMAP-Rule" id="MF_01235"/>
    </source>
</evidence>
<organism evidence="8 9">
    <name type="scientific">Lacrimispora xylanisolvens</name>
    <dbReference type="NCBI Taxonomy" id="384636"/>
    <lineage>
        <taxon>Bacteria</taxon>
        <taxon>Bacillati</taxon>
        <taxon>Bacillota</taxon>
        <taxon>Clostridia</taxon>
        <taxon>Lachnospirales</taxon>
        <taxon>Lachnospiraceae</taxon>
        <taxon>Lacrimispora</taxon>
    </lineage>
</organism>
<evidence type="ECO:0000256" key="3">
    <source>
        <dbReference type="ARBA" id="ARBA00005081"/>
    </source>
</evidence>
<keyword evidence="9" id="KW-1185">Reference proteome</keyword>
<comment type="pathway">
    <text evidence="3 7">Amino-sugar metabolism; N-acetylneuraminate degradation; D-fructose 6-phosphate from N-acetylneuraminate: step 3/5.</text>
</comment>
<dbReference type="GO" id="GO:0005829">
    <property type="term" value="C:cytosol"/>
    <property type="evidence" value="ECO:0007669"/>
    <property type="project" value="TreeGrafter"/>
</dbReference>
<proteinExistence type="inferred from homology"/>
<evidence type="ECO:0000256" key="2">
    <source>
        <dbReference type="ARBA" id="ARBA00002147"/>
    </source>
</evidence>
<dbReference type="InterPro" id="IPR013785">
    <property type="entry name" value="Aldolase_TIM"/>
</dbReference>
<dbReference type="CDD" id="cd04729">
    <property type="entry name" value="NanE"/>
    <property type="match status" value="1"/>
</dbReference>
<evidence type="ECO:0000256" key="1">
    <source>
        <dbReference type="ARBA" id="ARBA00000056"/>
    </source>
</evidence>
<evidence type="ECO:0000256" key="6">
    <source>
        <dbReference type="ARBA" id="ARBA00023277"/>
    </source>
</evidence>
<gene>
    <name evidence="7" type="primary">nanE</name>
    <name evidence="8" type="ORF">BXY41_11789</name>
</gene>
<dbReference type="EC" id="5.1.3.9" evidence="7"/>
<accession>A0A2S6HHC7</accession>
<dbReference type="EMBL" id="PTJA01000017">
    <property type="protein sequence ID" value="PPK76860.1"/>
    <property type="molecule type" value="Genomic_DNA"/>
</dbReference>
<dbReference type="InterPro" id="IPR007260">
    <property type="entry name" value="NanE"/>
</dbReference>
<dbReference type="PANTHER" id="PTHR36204:SF1">
    <property type="entry name" value="N-ACETYLMANNOSAMINE-6-PHOSPHATE 2-EPIMERASE-RELATED"/>
    <property type="match status" value="1"/>
</dbReference>
<dbReference type="HAMAP" id="MF_01235">
    <property type="entry name" value="ManNAc6P_epimer"/>
    <property type="match status" value="1"/>
</dbReference>
<dbReference type="GO" id="GO:0047465">
    <property type="term" value="F:N-acylglucosamine-6-phosphate 2-epimerase activity"/>
    <property type="evidence" value="ECO:0007669"/>
    <property type="project" value="UniProtKB-EC"/>
</dbReference>
<evidence type="ECO:0000256" key="5">
    <source>
        <dbReference type="ARBA" id="ARBA00023235"/>
    </source>
</evidence>
<dbReference type="UniPathway" id="UPA00629">
    <property type="reaction ID" value="UER00682"/>
</dbReference>
<dbReference type="PANTHER" id="PTHR36204">
    <property type="entry name" value="N-ACETYLMANNOSAMINE-6-PHOSPHATE 2-EPIMERASE-RELATED"/>
    <property type="match status" value="1"/>
</dbReference>
<dbReference type="RefSeq" id="WP_104439467.1">
    <property type="nucleotide sequence ID" value="NZ_PTJA01000017.1"/>
</dbReference>
<dbReference type="GO" id="GO:0005975">
    <property type="term" value="P:carbohydrate metabolic process"/>
    <property type="evidence" value="ECO:0007669"/>
    <property type="project" value="UniProtKB-UniRule"/>
</dbReference>
<protein>
    <recommendedName>
        <fullName evidence="7">Putative N-acetylmannosamine-6-phosphate 2-epimerase</fullName>
        <ecNumber evidence="7">5.1.3.9</ecNumber>
    </recommendedName>
    <alternativeName>
        <fullName evidence="7">ManNAc-6-P epimerase</fullName>
    </alternativeName>
</protein>
<dbReference type="AlphaFoldDB" id="A0A2S6HHC7"/>
<evidence type="ECO:0000313" key="8">
    <source>
        <dbReference type="EMBL" id="PPK76860.1"/>
    </source>
</evidence>
<dbReference type="OrthoDB" id="9781704at2"/>
<keyword evidence="5 7" id="KW-0413">Isomerase</keyword>
<comment type="similarity">
    <text evidence="4 7">Belongs to the NanE family.</text>
</comment>
<dbReference type="NCBIfam" id="NF002231">
    <property type="entry name" value="PRK01130.1"/>
    <property type="match status" value="1"/>
</dbReference>
<comment type="catalytic activity">
    <reaction evidence="1 7">
        <text>an N-acyl-D-glucosamine 6-phosphate = an N-acyl-D-mannosamine 6-phosphate</text>
        <dbReference type="Rhea" id="RHEA:23932"/>
        <dbReference type="ChEBI" id="CHEBI:57599"/>
        <dbReference type="ChEBI" id="CHEBI:57666"/>
        <dbReference type="EC" id="5.1.3.9"/>
    </reaction>
</comment>
<dbReference type="FunFam" id="3.20.20.70:FF:000035">
    <property type="entry name" value="Putative N-acetylmannosamine-6-phosphate 2-epimerase"/>
    <property type="match status" value="1"/>
</dbReference>
<comment type="function">
    <text evidence="2 7">Converts N-acetylmannosamine-6-phosphate (ManNAc-6-P) to N-acetylglucosamine-6-phosphate (GlcNAc-6-P).</text>
</comment>
<dbReference type="Pfam" id="PF04131">
    <property type="entry name" value="NanE"/>
    <property type="match status" value="1"/>
</dbReference>
<name>A0A2S6HHC7_9FIRM</name>
<reference evidence="8 9" key="1">
    <citation type="submission" date="2018-02" db="EMBL/GenBank/DDBJ databases">
        <title>Genomic Encyclopedia of Archaeal and Bacterial Type Strains, Phase II (KMG-II): from individual species to whole genera.</title>
        <authorList>
            <person name="Goeker M."/>
        </authorList>
    </citation>
    <scope>NUCLEOTIDE SEQUENCE [LARGE SCALE GENOMIC DNA]</scope>
    <source>
        <strain evidence="8 9">DSM 3808</strain>
    </source>
</reference>
<comment type="caution">
    <text evidence="8">The sequence shown here is derived from an EMBL/GenBank/DDBJ whole genome shotgun (WGS) entry which is preliminary data.</text>
</comment>
<evidence type="ECO:0000313" key="9">
    <source>
        <dbReference type="Proteomes" id="UP000237749"/>
    </source>
</evidence>
<dbReference type="Gene3D" id="3.20.20.70">
    <property type="entry name" value="Aldolase class I"/>
    <property type="match status" value="1"/>
</dbReference>
<evidence type="ECO:0000256" key="4">
    <source>
        <dbReference type="ARBA" id="ARBA00007439"/>
    </source>
</evidence>
<dbReference type="SUPFAM" id="SSF51366">
    <property type="entry name" value="Ribulose-phoshate binding barrel"/>
    <property type="match status" value="1"/>
</dbReference>
<keyword evidence="6 7" id="KW-0119">Carbohydrate metabolism</keyword>